<feature type="compositionally biased region" description="Low complexity" evidence="1">
    <location>
        <begin position="882"/>
        <end position="893"/>
    </location>
</feature>
<feature type="compositionally biased region" description="Basic and acidic residues" evidence="1">
    <location>
        <begin position="174"/>
        <end position="193"/>
    </location>
</feature>
<dbReference type="HOGENOM" id="CLU_254859_0_0_1"/>
<feature type="compositionally biased region" description="Pro residues" evidence="1">
    <location>
        <begin position="684"/>
        <end position="699"/>
    </location>
</feature>
<keyword evidence="3" id="KW-1185">Reference proteome</keyword>
<dbReference type="VEuPathDB" id="FungiDB:MELLADRAFT_84101"/>
<feature type="compositionally biased region" description="Polar residues" evidence="1">
    <location>
        <begin position="867"/>
        <end position="881"/>
    </location>
</feature>
<dbReference type="STRING" id="747676.F4SBI0"/>
<dbReference type="RefSeq" id="XP_007418731.1">
    <property type="nucleotide sequence ID" value="XM_007418669.1"/>
</dbReference>
<feature type="region of interest" description="Disordered" evidence="1">
    <location>
        <begin position="410"/>
        <end position="501"/>
    </location>
</feature>
<feature type="compositionally biased region" description="Low complexity" evidence="1">
    <location>
        <begin position="133"/>
        <end position="157"/>
    </location>
</feature>
<reference evidence="3" key="1">
    <citation type="journal article" date="2011" name="Proc. Natl. Acad. Sci. U.S.A.">
        <title>Obligate biotrophy features unraveled by the genomic analysis of rust fungi.</title>
        <authorList>
            <person name="Duplessis S."/>
            <person name="Cuomo C.A."/>
            <person name="Lin Y.-C."/>
            <person name="Aerts A."/>
            <person name="Tisserant E."/>
            <person name="Veneault-Fourrey C."/>
            <person name="Joly D.L."/>
            <person name="Hacquard S."/>
            <person name="Amselem J."/>
            <person name="Cantarel B.L."/>
            <person name="Chiu R."/>
            <person name="Coutinho P.M."/>
            <person name="Feau N."/>
            <person name="Field M."/>
            <person name="Frey P."/>
            <person name="Gelhaye E."/>
            <person name="Goldberg J."/>
            <person name="Grabherr M.G."/>
            <person name="Kodira C.D."/>
            <person name="Kohler A."/>
            <person name="Kuees U."/>
            <person name="Lindquist E.A."/>
            <person name="Lucas S.M."/>
            <person name="Mago R."/>
            <person name="Mauceli E."/>
            <person name="Morin E."/>
            <person name="Murat C."/>
            <person name="Pangilinan J.L."/>
            <person name="Park R."/>
            <person name="Pearson M."/>
            <person name="Quesneville H."/>
            <person name="Rouhier N."/>
            <person name="Sakthikumar S."/>
            <person name="Salamov A.A."/>
            <person name="Schmutz J."/>
            <person name="Selles B."/>
            <person name="Shapiro H."/>
            <person name="Tanguay P."/>
            <person name="Tuskan G.A."/>
            <person name="Henrissat B."/>
            <person name="Van de Peer Y."/>
            <person name="Rouze P."/>
            <person name="Ellis J.G."/>
            <person name="Dodds P.N."/>
            <person name="Schein J.E."/>
            <person name="Zhong S."/>
            <person name="Hamelin R.C."/>
            <person name="Grigoriev I.V."/>
            <person name="Szabo L.J."/>
            <person name="Martin F."/>
        </authorList>
    </citation>
    <scope>NUCLEOTIDE SEQUENCE [LARGE SCALE GENOMIC DNA]</scope>
    <source>
        <strain evidence="3">98AG31 / pathotype 3-4-7</strain>
    </source>
</reference>
<feature type="compositionally biased region" description="Polar residues" evidence="1">
    <location>
        <begin position="734"/>
        <end position="745"/>
    </location>
</feature>
<dbReference type="KEGG" id="mlr:MELLADRAFT_84101"/>
<feature type="compositionally biased region" description="Low complexity" evidence="1">
    <location>
        <begin position="672"/>
        <end position="683"/>
    </location>
</feature>
<dbReference type="Proteomes" id="UP000001072">
    <property type="component" value="Unassembled WGS sequence"/>
</dbReference>
<gene>
    <name evidence="2" type="ORF">MELLADRAFT_84101</name>
</gene>
<feature type="region of interest" description="Disordered" evidence="1">
    <location>
        <begin position="129"/>
        <end position="233"/>
    </location>
</feature>
<dbReference type="EMBL" id="GL883189">
    <property type="protein sequence ID" value="EGF98000.1"/>
    <property type="molecule type" value="Genomic_DNA"/>
</dbReference>
<accession>F4SBI0</accession>
<organism evidence="3">
    <name type="scientific">Melampsora larici-populina (strain 98AG31 / pathotype 3-4-7)</name>
    <name type="common">Poplar leaf rust fungus</name>
    <dbReference type="NCBI Taxonomy" id="747676"/>
    <lineage>
        <taxon>Eukaryota</taxon>
        <taxon>Fungi</taxon>
        <taxon>Dikarya</taxon>
        <taxon>Basidiomycota</taxon>
        <taxon>Pucciniomycotina</taxon>
        <taxon>Pucciniomycetes</taxon>
        <taxon>Pucciniales</taxon>
        <taxon>Melampsoraceae</taxon>
        <taxon>Melampsora</taxon>
    </lineage>
</organism>
<feature type="compositionally biased region" description="Pro residues" evidence="1">
    <location>
        <begin position="709"/>
        <end position="720"/>
    </location>
</feature>
<feature type="compositionally biased region" description="Low complexity" evidence="1">
    <location>
        <begin position="425"/>
        <end position="436"/>
    </location>
</feature>
<feature type="compositionally biased region" description="Low complexity" evidence="1">
    <location>
        <begin position="448"/>
        <end position="492"/>
    </location>
</feature>
<feature type="compositionally biased region" description="Pro residues" evidence="1">
    <location>
        <begin position="661"/>
        <end position="671"/>
    </location>
</feature>
<feature type="compositionally biased region" description="Pro residues" evidence="1">
    <location>
        <begin position="897"/>
        <end position="906"/>
    </location>
</feature>
<feature type="compositionally biased region" description="Low complexity" evidence="1">
    <location>
        <begin position="756"/>
        <end position="770"/>
    </location>
</feature>
<dbReference type="InParanoid" id="F4SBI0"/>
<evidence type="ECO:0000313" key="2">
    <source>
        <dbReference type="EMBL" id="EGF98000.1"/>
    </source>
</evidence>
<evidence type="ECO:0000313" key="3">
    <source>
        <dbReference type="Proteomes" id="UP000001072"/>
    </source>
</evidence>
<proteinExistence type="predicted"/>
<name>F4SBI0_MELLP</name>
<feature type="region of interest" description="Disordered" evidence="1">
    <location>
        <begin position="625"/>
        <end position="788"/>
    </location>
</feature>
<feature type="region of interest" description="Disordered" evidence="1">
    <location>
        <begin position="1"/>
        <end position="24"/>
    </location>
</feature>
<protein>
    <submittedName>
        <fullName evidence="2">Uncharacterized protein</fullName>
    </submittedName>
</protein>
<feature type="region of interest" description="Disordered" evidence="1">
    <location>
        <begin position="805"/>
        <end position="925"/>
    </location>
</feature>
<dbReference type="GeneID" id="18933341"/>
<evidence type="ECO:0000256" key="1">
    <source>
        <dbReference type="SAM" id="MobiDB-lite"/>
    </source>
</evidence>
<sequence length="1324" mass="142060">MGDSDFARSSAADPESEPDNTASFAVNSLRTPQRNSSLCDLQAPTPLLHNSHSELLNGQRTTIELADFKANLLRQREWIMAELKNKAHPTDLFETFQSAGNQVEADLICIRNGTYVNDPKSLVQVKLPTQARGPSPQSGPSASTQGPSPQSGPSTSTHARSKTKRTPGLNSKGKAPDHQLESPMEHTPRENSKRRASASPELDDDNSGTASSPKRSKTTQEDPLPPCHNPSRTAKNVANSRVLAQAAPPPSVHEDDEDLVFIPTKASVPVTPPPQYSSAPHIPRARADLATYAVSNAIMDYCQNHSRLPLMRPDDSDPFYRFFNKRFSHPPNNQPLVMSMSESVKAAWDDALPGATWPGYVQAGMDAYILFFRWYTAVRSDSRWLPSDSMNMIDRLEAIRDVLQSNSIPLGSGPSVPISNPTPSPFVTSTSTSTSVLPANPSVPATLPSNPSEPATSASNPSEPATSASNPSEPATSASNPSEPATSTASTSVTQSVPRGPTPFPLTLELVVSAIETLALHDSSIPSGEPDSVFHGFFRPAFSAPAPGNVWPQLEVYLDARIGVEVLVQTLRRGRYGVDGLICHWLVRSQASPGWDAQCDKGVESKLHAVLKVMDGACLQESQPFIRAPTPPIPPVSSREPDSQPEIPPAPLSQAGSRCPTPRPSALPAPLTPSATAPQVPSRVPTPPVSSRVPTPPAPLSVAGSRCPTPGPLTLPPAAPQVPSRDPTPRPLTPSATAPQVSSRVPTPPAAAPQVSSRAPTPRPASPDATLPVEGLSSPKDQPSATTLSSTALTKVVIDPSLAPINLPPQLEALGPREDLATNSPPVRKKKQRALPKSQPFVEDSPHVASAHESGTTGPPAIPQSNPPDSSTDLPSSNGAVTSNLNNTSASSSKQPPIAPIPPGGVPIPVNADVRQIPTPSPPSGLWKLAEPSLFEVTSASVRRNQVVSADVPQIYELILNLLLQRREGESFPEGGASMEVGESFGPKPSLAVRDWIARKPNISLVQSDGEAPWHRPDIFDLTITGNSLPSTPDDKRHTTFTRNILAVFYNIGSKRLAQGVRTIVAAVTYASMDTPELTLPQDFSEADIPNQAVRSSLLAALHFQKLQEDPKRILNISDCVITMSHMVNRLYSILEAILSVRAKFFHTMQVVSTAPAGTHDHLDAEYERLTKKLGAGTIPNPVIGALTAFIVGGVKGLMTYPTDTNRYGVVKLTHFIVLVDKLQGGKKIEEPIWKYTQKYILDTIEEALFPQGFEKARRDLDSGIYDDSWDHTDFSKMNLGKAMELDFFAFCTNRSLFPGGDSYKAPLFELPDIPAAKVPEVTE</sequence>